<evidence type="ECO:0000313" key="1">
    <source>
        <dbReference type="EMBL" id="KGX86457.1"/>
    </source>
</evidence>
<dbReference type="EMBL" id="AVPG01000013">
    <property type="protein sequence ID" value="KGX86457.1"/>
    <property type="molecule type" value="Genomic_DNA"/>
</dbReference>
<protein>
    <submittedName>
        <fullName evidence="1">Uncharacterized protein</fullName>
    </submittedName>
</protein>
<dbReference type="AlphaFoldDB" id="A0A0A5HS55"/>
<gene>
    <name evidence="1" type="ORF">N784_04700</name>
</gene>
<name>A0A0A5HS55_9BACI</name>
<dbReference type="RefSeq" id="WP_036834435.1">
    <property type="nucleotide sequence ID" value="NZ_AVPG01000013.1"/>
</dbReference>
<proteinExistence type="predicted"/>
<dbReference type="eggNOG" id="ENOG5033FAZ">
    <property type="taxonomic scope" value="Bacteria"/>
</dbReference>
<dbReference type="STRING" id="1385512.N784_04700"/>
<reference evidence="1 2" key="1">
    <citation type="submission" date="2013-08" db="EMBL/GenBank/DDBJ databases">
        <authorList>
            <person name="Huang J."/>
            <person name="Wang G."/>
        </authorList>
    </citation>
    <scope>NUCLEOTIDE SEQUENCE [LARGE SCALE GENOMIC DNA]</scope>
    <source>
        <strain evidence="1 2">JSM 072002</strain>
    </source>
</reference>
<comment type="caution">
    <text evidence="1">The sequence shown here is derived from an EMBL/GenBank/DDBJ whole genome shotgun (WGS) entry which is preliminary data.</text>
</comment>
<sequence>MIDVKKAVEYSEQELENFIGEKPNLEVLYEHGYYVEVNDDKKGFFALVPVDEQAVWLRALYVDPKMNAHFILTLFEVIPSYKGNRDVYVFCHQDELETLLQAQQFTKIKREETPPFLQALRNGKGDWWKW</sequence>
<keyword evidence="2" id="KW-1185">Reference proteome</keyword>
<dbReference type="Proteomes" id="UP000030401">
    <property type="component" value="Unassembled WGS sequence"/>
</dbReference>
<dbReference type="OrthoDB" id="2970403at2"/>
<organism evidence="1 2">
    <name type="scientific">Pontibacillus litoralis JSM 072002</name>
    <dbReference type="NCBI Taxonomy" id="1385512"/>
    <lineage>
        <taxon>Bacteria</taxon>
        <taxon>Bacillati</taxon>
        <taxon>Bacillota</taxon>
        <taxon>Bacilli</taxon>
        <taxon>Bacillales</taxon>
        <taxon>Bacillaceae</taxon>
        <taxon>Pontibacillus</taxon>
    </lineage>
</organism>
<accession>A0A0A5HS55</accession>
<evidence type="ECO:0000313" key="2">
    <source>
        <dbReference type="Proteomes" id="UP000030401"/>
    </source>
</evidence>